<dbReference type="GO" id="GO:0016705">
    <property type="term" value="F:oxidoreductase activity, acting on paired donors, with incorporation or reduction of molecular oxygen"/>
    <property type="evidence" value="ECO:0007669"/>
    <property type="project" value="InterPro"/>
</dbReference>
<evidence type="ECO:0000256" key="4">
    <source>
        <dbReference type="ARBA" id="ARBA00010617"/>
    </source>
</evidence>
<protein>
    <submittedName>
        <fullName evidence="15">Cytochrome P450</fullName>
    </submittedName>
</protein>
<keyword evidence="8" id="KW-1133">Transmembrane helix</keyword>
<keyword evidence="7 13" id="KW-0479">Metal-binding</keyword>
<dbReference type="Pfam" id="PF00067">
    <property type="entry name" value="p450"/>
    <property type="match status" value="1"/>
</dbReference>
<organism evidence="15 16">
    <name type="scientific">Phanerochaete sordida</name>
    <dbReference type="NCBI Taxonomy" id="48140"/>
    <lineage>
        <taxon>Eukaryota</taxon>
        <taxon>Fungi</taxon>
        <taxon>Dikarya</taxon>
        <taxon>Basidiomycota</taxon>
        <taxon>Agaricomycotina</taxon>
        <taxon>Agaricomycetes</taxon>
        <taxon>Polyporales</taxon>
        <taxon>Phanerochaetaceae</taxon>
        <taxon>Phanerochaete</taxon>
    </lineage>
</organism>
<evidence type="ECO:0000256" key="11">
    <source>
        <dbReference type="ARBA" id="ARBA00023033"/>
    </source>
</evidence>
<evidence type="ECO:0000256" key="1">
    <source>
        <dbReference type="ARBA" id="ARBA00001971"/>
    </source>
</evidence>
<dbReference type="InterPro" id="IPR001128">
    <property type="entry name" value="Cyt_P450"/>
</dbReference>
<evidence type="ECO:0000256" key="9">
    <source>
        <dbReference type="ARBA" id="ARBA00023002"/>
    </source>
</evidence>
<proteinExistence type="inferred from homology"/>
<reference evidence="15 16" key="1">
    <citation type="submission" date="2021-08" db="EMBL/GenBank/DDBJ databases">
        <title>Draft Genome Sequence of Phanerochaete sordida strain YK-624.</title>
        <authorList>
            <person name="Mori T."/>
            <person name="Dohra H."/>
            <person name="Suzuki T."/>
            <person name="Kawagishi H."/>
            <person name="Hirai H."/>
        </authorList>
    </citation>
    <scope>NUCLEOTIDE SEQUENCE [LARGE SCALE GENOMIC DNA]</scope>
    <source>
        <strain evidence="15 16">YK-624</strain>
    </source>
</reference>
<dbReference type="PROSITE" id="PS00086">
    <property type="entry name" value="CYTOCHROME_P450"/>
    <property type="match status" value="1"/>
</dbReference>
<dbReference type="PANTHER" id="PTHR46300:SF7">
    <property type="entry name" value="P450, PUTATIVE (EUROFUNG)-RELATED"/>
    <property type="match status" value="1"/>
</dbReference>
<dbReference type="InterPro" id="IPR036396">
    <property type="entry name" value="Cyt_P450_sf"/>
</dbReference>
<dbReference type="GO" id="GO:0016020">
    <property type="term" value="C:membrane"/>
    <property type="evidence" value="ECO:0007669"/>
    <property type="project" value="UniProtKB-SubCell"/>
</dbReference>
<evidence type="ECO:0000256" key="5">
    <source>
        <dbReference type="ARBA" id="ARBA00022617"/>
    </source>
</evidence>
<dbReference type="InterPro" id="IPR002401">
    <property type="entry name" value="Cyt_P450_E_grp-I"/>
</dbReference>
<sequence>MERLDLAIVLSLAGILAVYLLVKRSSYQGPFPPGPRQLPILGNVFDFDPSSPWTSLTRWKREYGSLVGIKVLGTRIVFLNSYEAMNDLLEKRGNIYSHRPIFTVLGELMTLNKSIMLIPYGPEWRECRRLEHLALGPAAVKDYQKVQERIAATLCQNIMDDPANFFDLVRLNSARVVLHIVYGISPRVIDKEYMSHAEETMRVVGQASVLGAFLCDFIPAMKYLPSWMPFQRKAQDGKAKIERMVTTPFTRVKNEMASGNASPSLLNHLLTSIGDGERDASTEERIMWTTCSMYAAGAESTAGTTLVFLIAMALNPAAQSRAQEEIDAVLGHSRLPQLSDKNDLPYVSALVKEVMRWHPMLPLSIARRTAADDTYQGYFIPKGTVVVPNVCEIAFSPNAKYPPADFIPERFLDSEVQTMDPALWAFGFGRRLCPGKLLGEANVWILIATLLSVFNIKPPADGSLDPHYESQLVSLPKRFNCRISPRSADKVAIVQEALV</sequence>
<dbReference type="PRINTS" id="PR00463">
    <property type="entry name" value="EP450I"/>
</dbReference>
<dbReference type="InterPro" id="IPR017972">
    <property type="entry name" value="Cyt_P450_CS"/>
</dbReference>
<dbReference type="GO" id="GO:0005506">
    <property type="term" value="F:iron ion binding"/>
    <property type="evidence" value="ECO:0007669"/>
    <property type="project" value="InterPro"/>
</dbReference>
<dbReference type="Proteomes" id="UP000703269">
    <property type="component" value="Unassembled WGS sequence"/>
</dbReference>
<evidence type="ECO:0000256" key="2">
    <source>
        <dbReference type="ARBA" id="ARBA00004167"/>
    </source>
</evidence>
<evidence type="ECO:0000256" key="13">
    <source>
        <dbReference type="PIRSR" id="PIRSR602401-1"/>
    </source>
</evidence>
<keyword evidence="6" id="KW-0812">Transmembrane</keyword>
<evidence type="ECO:0000256" key="12">
    <source>
        <dbReference type="ARBA" id="ARBA00023136"/>
    </source>
</evidence>
<comment type="pathway">
    <text evidence="3">Secondary metabolite biosynthesis.</text>
</comment>
<dbReference type="EMBL" id="BPQB01000017">
    <property type="protein sequence ID" value="GJE90574.1"/>
    <property type="molecule type" value="Genomic_DNA"/>
</dbReference>
<evidence type="ECO:0000256" key="3">
    <source>
        <dbReference type="ARBA" id="ARBA00005179"/>
    </source>
</evidence>
<keyword evidence="16" id="KW-1185">Reference proteome</keyword>
<dbReference type="PANTHER" id="PTHR46300">
    <property type="entry name" value="P450, PUTATIVE (EUROFUNG)-RELATED-RELATED"/>
    <property type="match status" value="1"/>
</dbReference>
<evidence type="ECO:0000256" key="6">
    <source>
        <dbReference type="ARBA" id="ARBA00022692"/>
    </source>
</evidence>
<dbReference type="InterPro" id="IPR050364">
    <property type="entry name" value="Cytochrome_P450_fung"/>
</dbReference>
<comment type="subcellular location">
    <subcellularLocation>
        <location evidence="2">Membrane</location>
        <topology evidence="2">Single-pass membrane protein</topology>
    </subcellularLocation>
</comment>
<keyword evidence="12" id="KW-0472">Membrane</keyword>
<evidence type="ECO:0000313" key="16">
    <source>
        <dbReference type="Proteomes" id="UP000703269"/>
    </source>
</evidence>
<keyword evidence="9 14" id="KW-0560">Oxidoreductase</keyword>
<evidence type="ECO:0000256" key="14">
    <source>
        <dbReference type="RuleBase" id="RU000461"/>
    </source>
</evidence>
<dbReference type="CDD" id="cd11065">
    <property type="entry name" value="CYP64-like"/>
    <property type="match status" value="1"/>
</dbReference>
<dbReference type="AlphaFoldDB" id="A0A9P3GB14"/>
<accession>A0A9P3GB14</accession>
<keyword evidence="11 14" id="KW-0503">Monooxygenase</keyword>
<comment type="cofactor">
    <cofactor evidence="1 13">
        <name>heme</name>
        <dbReference type="ChEBI" id="CHEBI:30413"/>
    </cofactor>
</comment>
<comment type="caution">
    <text evidence="15">The sequence shown here is derived from an EMBL/GenBank/DDBJ whole genome shotgun (WGS) entry which is preliminary data.</text>
</comment>
<evidence type="ECO:0000256" key="8">
    <source>
        <dbReference type="ARBA" id="ARBA00022989"/>
    </source>
</evidence>
<dbReference type="GO" id="GO:0004497">
    <property type="term" value="F:monooxygenase activity"/>
    <property type="evidence" value="ECO:0007669"/>
    <property type="project" value="UniProtKB-KW"/>
</dbReference>
<evidence type="ECO:0000313" key="15">
    <source>
        <dbReference type="EMBL" id="GJE90574.1"/>
    </source>
</evidence>
<dbReference type="OrthoDB" id="2789670at2759"/>
<dbReference type="PRINTS" id="PR00385">
    <property type="entry name" value="P450"/>
</dbReference>
<comment type="similarity">
    <text evidence="4 14">Belongs to the cytochrome P450 family.</text>
</comment>
<evidence type="ECO:0000256" key="7">
    <source>
        <dbReference type="ARBA" id="ARBA00022723"/>
    </source>
</evidence>
<dbReference type="SUPFAM" id="SSF48264">
    <property type="entry name" value="Cytochrome P450"/>
    <property type="match status" value="1"/>
</dbReference>
<dbReference type="Gene3D" id="1.10.630.10">
    <property type="entry name" value="Cytochrome P450"/>
    <property type="match status" value="1"/>
</dbReference>
<dbReference type="GO" id="GO:0020037">
    <property type="term" value="F:heme binding"/>
    <property type="evidence" value="ECO:0007669"/>
    <property type="project" value="InterPro"/>
</dbReference>
<keyword evidence="5 13" id="KW-0349">Heme</keyword>
<name>A0A9P3GB14_9APHY</name>
<feature type="binding site" description="axial binding residue" evidence="13">
    <location>
        <position position="433"/>
    </location>
    <ligand>
        <name>heme</name>
        <dbReference type="ChEBI" id="CHEBI:30413"/>
    </ligand>
    <ligandPart>
        <name>Fe</name>
        <dbReference type="ChEBI" id="CHEBI:18248"/>
    </ligandPart>
</feature>
<evidence type="ECO:0000256" key="10">
    <source>
        <dbReference type="ARBA" id="ARBA00023004"/>
    </source>
</evidence>
<keyword evidence="10 13" id="KW-0408">Iron</keyword>
<gene>
    <name evidence="15" type="ORF">PsYK624_067170</name>
</gene>